<feature type="domain" description="FH2" evidence="2">
    <location>
        <begin position="1"/>
        <end position="225"/>
    </location>
</feature>
<dbReference type="InterPro" id="IPR042201">
    <property type="entry name" value="FH2_Formin_sf"/>
</dbReference>
<dbReference type="Gene3D" id="1.20.58.2220">
    <property type="entry name" value="Formin, FH2 domain"/>
    <property type="match status" value="1"/>
</dbReference>
<evidence type="ECO:0000256" key="1">
    <source>
        <dbReference type="SAM" id="MobiDB-lite"/>
    </source>
</evidence>
<dbReference type="PANTHER" id="PTHR45725">
    <property type="entry name" value="FORMIN HOMOLOGY 2 FAMILY MEMBER"/>
    <property type="match status" value="1"/>
</dbReference>
<gene>
    <name evidence="3" type="primary">FOL2</name>
    <name evidence="3" type="ORF">Naga_101982g1</name>
</gene>
<evidence type="ECO:0000313" key="3">
    <source>
        <dbReference type="EMBL" id="EWM29955.1"/>
    </source>
</evidence>
<comment type="caution">
    <text evidence="3">The sequence shown here is derived from an EMBL/GenBank/DDBJ whole genome shotgun (WGS) entry which is preliminary data.</text>
</comment>
<organism evidence="3 4">
    <name type="scientific">Nannochloropsis gaditana</name>
    <dbReference type="NCBI Taxonomy" id="72520"/>
    <lineage>
        <taxon>Eukaryota</taxon>
        <taxon>Sar</taxon>
        <taxon>Stramenopiles</taxon>
        <taxon>Ochrophyta</taxon>
        <taxon>Eustigmatophyceae</taxon>
        <taxon>Eustigmatales</taxon>
        <taxon>Monodopsidaceae</taxon>
        <taxon>Nannochloropsis</taxon>
    </lineage>
</organism>
<sequence length="225" mass="23881">MGITLDSLLKLPEAKAHDRKTSILHGLIQVIKKNEPDVLAFTEDLQSVRPASKILLELVLAEIRELEAGWNILERVAQKMPPPSLPSSRSATPSPPPPPSSSTFTTPPRYRAASSMAVPISRMDSEGEGGRQRASSLDAPGVPAKPIGGSGSRRDAGEEGKRGGKEKGNSPFRKTLENLFNRKSPPRSEGGAEGGAEGGSEGRKGKTPSPPRDQSGLRPGRTPTK</sequence>
<dbReference type="PROSITE" id="PS51444">
    <property type="entry name" value="FH2"/>
    <property type="match status" value="1"/>
</dbReference>
<dbReference type="PANTHER" id="PTHR45725:SF1">
    <property type="entry name" value="DISHEVELLED ASSOCIATED ACTIVATOR OF MORPHOGENESIS, ISOFORM D"/>
    <property type="match status" value="1"/>
</dbReference>
<feature type="compositionally biased region" description="Basic and acidic residues" evidence="1">
    <location>
        <begin position="152"/>
        <end position="168"/>
    </location>
</feature>
<reference evidence="3 4" key="1">
    <citation type="journal article" date="2014" name="Mol. Plant">
        <title>Chromosome Scale Genome Assembly and Transcriptome Profiling of Nannochloropsis gaditana in Nitrogen Depletion.</title>
        <authorList>
            <person name="Corteggiani Carpinelli E."/>
            <person name="Telatin A."/>
            <person name="Vitulo N."/>
            <person name="Forcato C."/>
            <person name="D'Angelo M."/>
            <person name="Schiavon R."/>
            <person name="Vezzi A."/>
            <person name="Giacometti G.M."/>
            <person name="Morosinotto T."/>
            <person name="Valle G."/>
        </authorList>
    </citation>
    <scope>NUCLEOTIDE SEQUENCE [LARGE SCALE GENOMIC DNA]</scope>
    <source>
        <strain evidence="3 4">B-31</strain>
    </source>
</reference>
<evidence type="ECO:0000259" key="2">
    <source>
        <dbReference type="PROSITE" id="PS51444"/>
    </source>
</evidence>
<dbReference type="InterPro" id="IPR051425">
    <property type="entry name" value="Formin_Homology"/>
</dbReference>
<keyword evidence="4" id="KW-1185">Reference proteome</keyword>
<protein>
    <submittedName>
        <fullName evidence="3">Formin like protein</fullName>
    </submittedName>
</protein>
<dbReference type="Pfam" id="PF02181">
    <property type="entry name" value="FH2"/>
    <property type="match status" value="1"/>
</dbReference>
<dbReference type="OrthoDB" id="1668162at2759"/>
<dbReference type="EMBL" id="AZIL01000105">
    <property type="protein sequence ID" value="EWM29955.1"/>
    <property type="molecule type" value="Genomic_DNA"/>
</dbReference>
<dbReference type="AlphaFoldDB" id="W7TRW4"/>
<evidence type="ECO:0000313" key="4">
    <source>
        <dbReference type="Proteomes" id="UP000019335"/>
    </source>
</evidence>
<feature type="region of interest" description="Disordered" evidence="1">
    <location>
        <begin position="80"/>
        <end position="225"/>
    </location>
</feature>
<dbReference type="SUPFAM" id="SSF101447">
    <property type="entry name" value="Formin homology 2 domain (FH2 domain)"/>
    <property type="match status" value="1"/>
</dbReference>
<dbReference type="InterPro" id="IPR015425">
    <property type="entry name" value="FH2_Formin"/>
</dbReference>
<dbReference type="Proteomes" id="UP000019335">
    <property type="component" value="Chromosome 2"/>
</dbReference>
<accession>W7TRW4</accession>
<proteinExistence type="predicted"/>
<name>W7TRW4_9STRA</name>